<evidence type="ECO:0000256" key="1">
    <source>
        <dbReference type="ARBA" id="ARBA00004245"/>
    </source>
</evidence>
<protein>
    <recommendedName>
        <fullName evidence="7">TPX2 C-terminal domain-containing protein</fullName>
    </recommendedName>
</protein>
<feature type="region of interest" description="Disordered" evidence="6">
    <location>
        <begin position="324"/>
        <end position="419"/>
    </location>
</feature>
<evidence type="ECO:0000256" key="5">
    <source>
        <dbReference type="ARBA" id="ARBA00023212"/>
    </source>
</evidence>
<feature type="region of interest" description="Disordered" evidence="6">
    <location>
        <begin position="221"/>
        <end position="248"/>
    </location>
</feature>
<evidence type="ECO:0000313" key="8">
    <source>
        <dbReference type="EMBL" id="PIN25987.1"/>
    </source>
</evidence>
<reference evidence="9" key="1">
    <citation type="journal article" date="2018" name="Gigascience">
        <title>Genome assembly of the Pink Ipe (Handroanthus impetiginosus, Bignoniaceae), a highly valued, ecologically keystone Neotropical timber forest tree.</title>
        <authorList>
            <person name="Silva-Junior O.B."/>
            <person name="Grattapaglia D."/>
            <person name="Novaes E."/>
            <person name="Collevatti R.G."/>
        </authorList>
    </citation>
    <scope>NUCLEOTIDE SEQUENCE [LARGE SCALE GENOMIC DNA]</scope>
    <source>
        <strain evidence="9">cv. UFG-1</strain>
    </source>
</reference>
<comment type="subcellular location">
    <subcellularLocation>
        <location evidence="1">Cytoplasm</location>
        <location evidence="1">Cytoskeleton</location>
    </subcellularLocation>
</comment>
<dbReference type="EMBL" id="NKXS01000159">
    <property type="protein sequence ID" value="PIN25987.1"/>
    <property type="molecule type" value="Genomic_DNA"/>
</dbReference>
<evidence type="ECO:0000256" key="4">
    <source>
        <dbReference type="ARBA" id="ARBA00022701"/>
    </source>
</evidence>
<dbReference type="Pfam" id="PF06886">
    <property type="entry name" value="TPX2"/>
    <property type="match status" value="1"/>
</dbReference>
<name>A0A2G9I8A1_9LAMI</name>
<feature type="compositionally biased region" description="Basic and acidic residues" evidence="6">
    <location>
        <begin position="324"/>
        <end position="337"/>
    </location>
</feature>
<comment type="caution">
    <text evidence="8">The sequence shown here is derived from an EMBL/GenBank/DDBJ whole genome shotgun (WGS) entry which is preliminary data.</text>
</comment>
<evidence type="ECO:0000256" key="3">
    <source>
        <dbReference type="ARBA" id="ARBA00022490"/>
    </source>
</evidence>
<dbReference type="InterPro" id="IPR027329">
    <property type="entry name" value="TPX2_C"/>
</dbReference>
<feature type="region of interest" description="Disordered" evidence="6">
    <location>
        <begin position="439"/>
        <end position="581"/>
    </location>
</feature>
<feature type="compositionally biased region" description="Polar residues" evidence="6">
    <location>
        <begin position="572"/>
        <end position="581"/>
    </location>
</feature>
<feature type="compositionally biased region" description="Polar residues" evidence="6">
    <location>
        <begin position="460"/>
        <end position="474"/>
    </location>
</feature>
<gene>
    <name evidence="8" type="ORF">CDL12_01266</name>
</gene>
<dbReference type="OrthoDB" id="758458at2759"/>
<dbReference type="Proteomes" id="UP000231279">
    <property type="component" value="Unassembled WGS sequence"/>
</dbReference>
<feature type="compositionally biased region" description="Basic and acidic residues" evidence="6">
    <location>
        <begin position="540"/>
        <end position="550"/>
    </location>
</feature>
<feature type="domain" description="TPX2 C-terminal" evidence="7">
    <location>
        <begin position="378"/>
        <end position="447"/>
    </location>
</feature>
<organism evidence="8 9">
    <name type="scientific">Handroanthus impetiginosus</name>
    <dbReference type="NCBI Taxonomy" id="429701"/>
    <lineage>
        <taxon>Eukaryota</taxon>
        <taxon>Viridiplantae</taxon>
        <taxon>Streptophyta</taxon>
        <taxon>Embryophyta</taxon>
        <taxon>Tracheophyta</taxon>
        <taxon>Spermatophyta</taxon>
        <taxon>Magnoliopsida</taxon>
        <taxon>eudicotyledons</taxon>
        <taxon>Gunneridae</taxon>
        <taxon>Pentapetalae</taxon>
        <taxon>asterids</taxon>
        <taxon>lamiids</taxon>
        <taxon>Lamiales</taxon>
        <taxon>Bignoniaceae</taxon>
        <taxon>Crescentiina</taxon>
        <taxon>Tabebuia alliance</taxon>
        <taxon>Handroanthus</taxon>
    </lineage>
</organism>
<dbReference type="PANTHER" id="PTHR47067:SF6">
    <property type="entry name" value="PROTEIN WVD2-LIKE 7"/>
    <property type="match status" value="1"/>
</dbReference>
<evidence type="ECO:0000256" key="2">
    <source>
        <dbReference type="ARBA" id="ARBA00005885"/>
    </source>
</evidence>
<keyword evidence="9" id="KW-1185">Reference proteome</keyword>
<evidence type="ECO:0000313" key="9">
    <source>
        <dbReference type="Proteomes" id="UP000231279"/>
    </source>
</evidence>
<evidence type="ECO:0000259" key="7">
    <source>
        <dbReference type="Pfam" id="PF06886"/>
    </source>
</evidence>
<comment type="similarity">
    <text evidence="2">Belongs to the TPX2 family.</text>
</comment>
<keyword evidence="4" id="KW-0493">Microtubule</keyword>
<keyword evidence="5" id="KW-0206">Cytoskeleton</keyword>
<keyword evidence="3" id="KW-0963">Cytoplasm</keyword>
<dbReference type="InterPro" id="IPR044216">
    <property type="entry name" value="WDL7"/>
</dbReference>
<dbReference type="STRING" id="429701.A0A2G9I8A1"/>
<sequence>MAGEIEEPIRLDFQADSLHSGSISFGRFETEALCWERRSSFRHNRYLEEVEKCAKPGLVTEKKAYFEAHFRKKGVMCMTSSENHNETDYQTNKTDIPDKTGYQEKINHLKTETYSPCFDEKLDGSVHEREHEVIDREKEVFGTSTSETQIDLSCDIVKNGECIPEHGKVEEAHHAKLGSSLSNHSGSGIEMKENLDGETANLDMNNVSDVAFVLLSDSLATKENSSASPKDGQQVSSSEEIFASEGECTKQRLEPPVSVIHSRRCVSSTASKSSEKKPSKAVKIVSLRLKPESTTSEALAQDKCTTNITSKSVLCSKGKGVKETKRGEIESRNRRIAEPQSSTLRKDSSRVYQRTNRVNPAAGTTKLSTKRDKSRSSYKCNERAERKKEAVMKLEAKTHAKEAEMHQLQEKTKEKTETEIKQFRKSLNFKATPLPSFYRGALHESDRNKALASNIEPQKPRSTSSSIGSRVVENSPSSSSAGKNRAMSIRKPPKTADPPQASGGTSCNSTVTSDSIPSSPAAEISKCHGSKSVINTQVSVKKEKDKDKNTGLHQRKVSNGGKKIYKGKTMNGKPQTFTKLS</sequence>
<evidence type="ECO:0000256" key="6">
    <source>
        <dbReference type="SAM" id="MobiDB-lite"/>
    </source>
</evidence>
<dbReference type="GO" id="GO:0005874">
    <property type="term" value="C:microtubule"/>
    <property type="evidence" value="ECO:0007669"/>
    <property type="project" value="UniProtKB-KW"/>
</dbReference>
<feature type="compositionally biased region" description="Polar residues" evidence="6">
    <location>
        <begin position="221"/>
        <end position="239"/>
    </location>
</feature>
<proteinExistence type="inferred from homology"/>
<feature type="compositionally biased region" description="Polar residues" evidence="6">
    <location>
        <begin position="502"/>
        <end position="518"/>
    </location>
</feature>
<dbReference type="PANTHER" id="PTHR47067">
    <property type="entry name" value="TPX2 (TARGETING PROTEIN FOR XKLP2) PROTEIN FAMILY-RELATED"/>
    <property type="match status" value="1"/>
</dbReference>
<feature type="compositionally biased region" description="Basic and acidic residues" evidence="6">
    <location>
        <begin position="369"/>
        <end position="419"/>
    </location>
</feature>
<accession>A0A2G9I8A1</accession>
<dbReference type="AlphaFoldDB" id="A0A2G9I8A1"/>